<feature type="region of interest" description="Disordered" evidence="1">
    <location>
        <begin position="1"/>
        <end position="56"/>
    </location>
</feature>
<dbReference type="Proteomes" id="UP000249390">
    <property type="component" value="Unassembled WGS sequence"/>
</dbReference>
<accession>A0A328DE61</accession>
<protein>
    <submittedName>
        <fullName evidence="2">Uncharacterized protein</fullName>
    </submittedName>
</protein>
<keyword evidence="3" id="KW-1185">Reference proteome</keyword>
<evidence type="ECO:0000313" key="3">
    <source>
        <dbReference type="Proteomes" id="UP000249390"/>
    </source>
</evidence>
<evidence type="ECO:0000313" key="2">
    <source>
        <dbReference type="EMBL" id="RAL42499.1"/>
    </source>
</evidence>
<comment type="caution">
    <text evidence="2">The sequence shown here is derived from an EMBL/GenBank/DDBJ whole genome shotgun (WGS) entry which is preliminary data.</text>
</comment>
<dbReference type="AlphaFoldDB" id="A0A328DE61"/>
<feature type="compositionally biased region" description="Basic and acidic residues" evidence="1">
    <location>
        <begin position="36"/>
        <end position="48"/>
    </location>
</feature>
<name>A0A328DE61_9ASTE</name>
<gene>
    <name evidence="2" type="ORF">DM860_011117</name>
</gene>
<feature type="compositionally biased region" description="Basic and acidic residues" evidence="1">
    <location>
        <begin position="1"/>
        <end position="21"/>
    </location>
</feature>
<dbReference type="EMBL" id="NQVE01000169">
    <property type="protein sequence ID" value="RAL42499.1"/>
    <property type="molecule type" value="Genomic_DNA"/>
</dbReference>
<evidence type="ECO:0000256" key="1">
    <source>
        <dbReference type="SAM" id="MobiDB-lite"/>
    </source>
</evidence>
<proteinExistence type="predicted"/>
<organism evidence="2 3">
    <name type="scientific">Cuscuta australis</name>
    <dbReference type="NCBI Taxonomy" id="267555"/>
    <lineage>
        <taxon>Eukaryota</taxon>
        <taxon>Viridiplantae</taxon>
        <taxon>Streptophyta</taxon>
        <taxon>Embryophyta</taxon>
        <taxon>Tracheophyta</taxon>
        <taxon>Spermatophyta</taxon>
        <taxon>Magnoliopsida</taxon>
        <taxon>eudicotyledons</taxon>
        <taxon>Gunneridae</taxon>
        <taxon>Pentapetalae</taxon>
        <taxon>asterids</taxon>
        <taxon>lamiids</taxon>
        <taxon>Solanales</taxon>
        <taxon>Convolvulaceae</taxon>
        <taxon>Cuscuteae</taxon>
        <taxon>Cuscuta</taxon>
        <taxon>Cuscuta subgen. Grammica</taxon>
        <taxon>Cuscuta sect. Cleistogrammica</taxon>
    </lineage>
</organism>
<feature type="compositionally biased region" description="Acidic residues" evidence="1">
    <location>
        <begin position="22"/>
        <end position="33"/>
    </location>
</feature>
<sequence>MRDERPKLGLEETTATRREGGSEEVDEIEDVQAGDDLGHPSHSEREGDAEFSVDGSDERCNDAISCGRLRFKFRVEAEGRKRIPNHCSRDVRRPLPSLFLTIR</sequence>
<reference evidence="2 3" key="1">
    <citation type="submission" date="2018-06" db="EMBL/GenBank/DDBJ databases">
        <title>The Genome of Cuscuta australis (Dodder) Provides Insight into the Evolution of Plant Parasitism.</title>
        <authorList>
            <person name="Liu H."/>
        </authorList>
    </citation>
    <scope>NUCLEOTIDE SEQUENCE [LARGE SCALE GENOMIC DNA]</scope>
    <source>
        <strain evidence="3">cv. Yunnan</strain>
        <tissue evidence="2">Vines</tissue>
    </source>
</reference>